<name>D6WEZ5_TRICA</name>
<dbReference type="Pfam" id="PF19032">
    <property type="entry name" value="Intu_longin_2"/>
    <property type="match status" value="1"/>
</dbReference>
<dbReference type="OrthoDB" id="240546at2759"/>
<evidence type="ECO:0000256" key="1">
    <source>
        <dbReference type="ARBA" id="ARBA00005352"/>
    </source>
</evidence>
<gene>
    <name evidence="5" type="primary">AUGUSTUS-3.0.2_03316</name>
    <name evidence="5" type="ORF">TcasGA2_TC003316</name>
</gene>
<dbReference type="GO" id="GO:0035658">
    <property type="term" value="C:Mon1-Ccz1 complex"/>
    <property type="evidence" value="ECO:0007669"/>
    <property type="project" value="InterPro"/>
</dbReference>
<dbReference type="PANTHER" id="PTHR13056">
    <property type="entry name" value="VACUOLAR FUSION PROTEIN CCZ1 HOMOLOG-RELATED"/>
    <property type="match status" value="1"/>
</dbReference>
<keyword evidence="6" id="KW-1185">Reference proteome</keyword>
<feature type="domain" description="CCZ1/INTU/HPS4 third Longin" evidence="4">
    <location>
        <begin position="359"/>
        <end position="453"/>
    </location>
</feature>
<comment type="similarity">
    <text evidence="1">Belongs to the CCZ1 family.</text>
</comment>
<dbReference type="PANTHER" id="PTHR13056:SF0">
    <property type="entry name" value="VACUOLAR FUSION PROTEIN CCZ1 HOMOLOG-RELATED"/>
    <property type="match status" value="1"/>
</dbReference>
<dbReference type="STRING" id="7070.D6WEZ5"/>
<dbReference type="GO" id="GO:0016192">
    <property type="term" value="P:vesicle-mediated transport"/>
    <property type="evidence" value="ECO:0000318"/>
    <property type="project" value="GO_Central"/>
</dbReference>
<dbReference type="HOGENOM" id="CLU_037828_2_0_1"/>
<dbReference type="FunCoup" id="D6WEZ5">
    <property type="interactions" value="2108"/>
</dbReference>
<dbReference type="Proteomes" id="UP000007266">
    <property type="component" value="Linkage group 3"/>
</dbReference>
<dbReference type="InterPro" id="IPR043988">
    <property type="entry name" value="CCZ1/INTU_longin_2"/>
</dbReference>
<protein>
    <submittedName>
        <fullName evidence="5">Vacuolar fusion protein CCZ1 homolog-like Protein</fullName>
    </submittedName>
</protein>
<dbReference type="OMA" id="DCQALHT"/>
<feature type="domain" description="CCZ1/INTU second Longin" evidence="3">
    <location>
        <begin position="204"/>
        <end position="330"/>
    </location>
</feature>
<evidence type="ECO:0000313" key="6">
    <source>
        <dbReference type="Proteomes" id="UP000007266"/>
    </source>
</evidence>
<dbReference type="InterPro" id="IPR043989">
    <property type="entry name" value="CCZ1/INTU/HSP4_longin_3"/>
</dbReference>
<dbReference type="KEGG" id="tca:655666"/>
<evidence type="ECO:0000313" key="5">
    <source>
        <dbReference type="EMBL" id="EFA00460.2"/>
    </source>
</evidence>
<feature type="domain" description="CCZ1/INTU/HSP4 first Longin" evidence="2">
    <location>
        <begin position="9"/>
        <end position="134"/>
    </location>
</feature>
<evidence type="ECO:0000259" key="3">
    <source>
        <dbReference type="Pfam" id="PF19032"/>
    </source>
</evidence>
<reference evidence="5 6" key="1">
    <citation type="journal article" date="2008" name="Nature">
        <title>The genome of the model beetle and pest Tribolium castaneum.</title>
        <authorList>
            <consortium name="Tribolium Genome Sequencing Consortium"/>
            <person name="Richards S."/>
            <person name="Gibbs R.A."/>
            <person name="Weinstock G.M."/>
            <person name="Brown S.J."/>
            <person name="Denell R."/>
            <person name="Beeman R.W."/>
            <person name="Gibbs R."/>
            <person name="Beeman R.W."/>
            <person name="Brown S.J."/>
            <person name="Bucher G."/>
            <person name="Friedrich M."/>
            <person name="Grimmelikhuijzen C.J."/>
            <person name="Klingler M."/>
            <person name="Lorenzen M."/>
            <person name="Richards S."/>
            <person name="Roth S."/>
            <person name="Schroder R."/>
            <person name="Tautz D."/>
            <person name="Zdobnov E.M."/>
            <person name="Muzny D."/>
            <person name="Gibbs R.A."/>
            <person name="Weinstock G.M."/>
            <person name="Attaway T."/>
            <person name="Bell S."/>
            <person name="Buhay C.J."/>
            <person name="Chandrabose M.N."/>
            <person name="Chavez D."/>
            <person name="Clerk-Blankenburg K.P."/>
            <person name="Cree A."/>
            <person name="Dao M."/>
            <person name="Davis C."/>
            <person name="Chacko J."/>
            <person name="Dinh H."/>
            <person name="Dugan-Rocha S."/>
            <person name="Fowler G."/>
            <person name="Garner T.T."/>
            <person name="Garnes J."/>
            <person name="Gnirke A."/>
            <person name="Hawes A."/>
            <person name="Hernandez J."/>
            <person name="Hines S."/>
            <person name="Holder M."/>
            <person name="Hume J."/>
            <person name="Jhangiani S.N."/>
            <person name="Joshi V."/>
            <person name="Khan Z.M."/>
            <person name="Jackson L."/>
            <person name="Kovar C."/>
            <person name="Kowis A."/>
            <person name="Lee S."/>
            <person name="Lewis L.R."/>
            <person name="Margolis J."/>
            <person name="Morgan M."/>
            <person name="Nazareth L.V."/>
            <person name="Nguyen N."/>
            <person name="Okwuonu G."/>
            <person name="Parker D."/>
            <person name="Richards S."/>
            <person name="Ruiz S.J."/>
            <person name="Santibanez J."/>
            <person name="Savard J."/>
            <person name="Scherer S.E."/>
            <person name="Schneider B."/>
            <person name="Sodergren E."/>
            <person name="Tautz D."/>
            <person name="Vattahil S."/>
            <person name="Villasana D."/>
            <person name="White C.S."/>
            <person name="Wright R."/>
            <person name="Park Y."/>
            <person name="Beeman R.W."/>
            <person name="Lord J."/>
            <person name="Oppert B."/>
            <person name="Lorenzen M."/>
            <person name="Brown S."/>
            <person name="Wang L."/>
            <person name="Savard J."/>
            <person name="Tautz D."/>
            <person name="Richards S."/>
            <person name="Weinstock G."/>
            <person name="Gibbs R.A."/>
            <person name="Liu Y."/>
            <person name="Worley K."/>
            <person name="Weinstock G."/>
            <person name="Elsik C.G."/>
            <person name="Reese J.T."/>
            <person name="Elhaik E."/>
            <person name="Landan G."/>
            <person name="Graur D."/>
            <person name="Arensburger P."/>
            <person name="Atkinson P."/>
            <person name="Beeman R.W."/>
            <person name="Beidler J."/>
            <person name="Brown S.J."/>
            <person name="Demuth J.P."/>
            <person name="Drury D.W."/>
            <person name="Du Y.Z."/>
            <person name="Fujiwara H."/>
            <person name="Lorenzen M."/>
            <person name="Maselli V."/>
            <person name="Osanai M."/>
            <person name="Park Y."/>
            <person name="Robertson H.M."/>
            <person name="Tu Z."/>
            <person name="Wang J.J."/>
            <person name="Wang S."/>
            <person name="Richards S."/>
            <person name="Song H."/>
            <person name="Zhang L."/>
            <person name="Sodergren E."/>
            <person name="Werner D."/>
            <person name="Stanke M."/>
            <person name="Morgenstern B."/>
            <person name="Solovyev V."/>
            <person name="Kosarev P."/>
            <person name="Brown G."/>
            <person name="Chen H.C."/>
            <person name="Ermolaeva O."/>
            <person name="Hlavina W."/>
            <person name="Kapustin Y."/>
            <person name="Kiryutin B."/>
            <person name="Kitts P."/>
            <person name="Maglott D."/>
            <person name="Pruitt K."/>
            <person name="Sapojnikov V."/>
            <person name="Souvorov A."/>
            <person name="Mackey A.J."/>
            <person name="Waterhouse R.M."/>
            <person name="Wyder S."/>
            <person name="Zdobnov E.M."/>
            <person name="Zdobnov E.M."/>
            <person name="Wyder S."/>
            <person name="Kriventseva E.V."/>
            <person name="Kadowaki T."/>
            <person name="Bork P."/>
            <person name="Aranda M."/>
            <person name="Bao R."/>
            <person name="Beermann A."/>
            <person name="Berns N."/>
            <person name="Bolognesi R."/>
            <person name="Bonneton F."/>
            <person name="Bopp D."/>
            <person name="Brown S.J."/>
            <person name="Bucher G."/>
            <person name="Butts T."/>
            <person name="Chaumot A."/>
            <person name="Denell R.E."/>
            <person name="Ferrier D.E."/>
            <person name="Friedrich M."/>
            <person name="Gordon C.M."/>
            <person name="Jindra M."/>
            <person name="Klingler M."/>
            <person name="Lan Q."/>
            <person name="Lattorff H.M."/>
            <person name="Laudet V."/>
            <person name="von Levetsow C."/>
            <person name="Liu Z."/>
            <person name="Lutz R."/>
            <person name="Lynch J.A."/>
            <person name="da Fonseca R.N."/>
            <person name="Posnien N."/>
            <person name="Reuter R."/>
            <person name="Roth S."/>
            <person name="Savard J."/>
            <person name="Schinko J.B."/>
            <person name="Schmitt C."/>
            <person name="Schoppmeier M."/>
            <person name="Schroder R."/>
            <person name="Shippy T.D."/>
            <person name="Simonnet F."/>
            <person name="Marques-Souza H."/>
            <person name="Tautz D."/>
            <person name="Tomoyasu Y."/>
            <person name="Trauner J."/>
            <person name="Van der Zee M."/>
            <person name="Vervoort M."/>
            <person name="Wittkopp N."/>
            <person name="Wimmer E.A."/>
            <person name="Yang X."/>
            <person name="Jones A.K."/>
            <person name="Sattelle D.B."/>
            <person name="Ebert P.R."/>
            <person name="Nelson D."/>
            <person name="Scott J.G."/>
            <person name="Beeman R.W."/>
            <person name="Muthukrishnan S."/>
            <person name="Kramer K.J."/>
            <person name="Arakane Y."/>
            <person name="Beeman R.W."/>
            <person name="Zhu Q."/>
            <person name="Hogenkamp D."/>
            <person name="Dixit R."/>
            <person name="Oppert B."/>
            <person name="Jiang H."/>
            <person name="Zou Z."/>
            <person name="Marshall J."/>
            <person name="Elpidina E."/>
            <person name="Vinokurov K."/>
            <person name="Oppert C."/>
            <person name="Zou Z."/>
            <person name="Evans J."/>
            <person name="Lu Z."/>
            <person name="Zhao P."/>
            <person name="Sumathipala N."/>
            <person name="Altincicek B."/>
            <person name="Vilcinskas A."/>
            <person name="Williams M."/>
            <person name="Hultmark D."/>
            <person name="Hetru C."/>
            <person name="Jiang H."/>
            <person name="Grimmelikhuijzen C.J."/>
            <person name="Hauser F."/>
            <person name="Cazzamali G."/>
            <person name="Williamson M."/>
            <person name="Park Y."/>
            <person name="Li B."/>
            <person name="Tanaka Y."/>
            <person name="Predel R."/>
            <person name="Neupert S."/>
            <person name="Schachtner J."/>
            <person name="Verleyen P."/>
            <person name="Raible F."/>
            <person name="Bork P."/>
            <person name="Friedrich M."/>
            <person name="Walden K.K."/>
            <person name="Robertson H.M."/>
            <person name="Angeli S."/>
            <person name="Foret S."/>
            <person name="Bucher G."/>
            <person name="Schuetz S."/>
            <person name="Maleszka R."/>
            <person name="Wimmer E.A."/>
            <person name="Beeman R.W."/>
            <person name="Lorenzen M."/>
            <person name="Tomoyasu Y."/>
            <person name="Miller S.C."/>
            <person name="Grossmann D."/>
            <person name="Bucher G."/>
        </authorList>
    </citation>
    <scope>NUCLEOTIDE SEQUENCE [LARGE SCALE GENOMIC DNA]</scope>
    <source>
        <strain evidence="5 6">Georgia GA2</strain>
    </source>
</reference>
<accession>D6WEZ5</accession>
<sequence length="466" mass="53361">MSKNKDVELKNFFIFNSLYGPKEGEELKKILYYYPISDNADVQIKNVGLVEGIIQFTGTFKPSTPVNSLHTQKMRQLYFQPEKNMWIVLTLTLPTEVKGKDSSTQIEYLEDDVQDNVYEAVLKQAYYTYRLFWGTFEHTIENHDVGTLKTRLESFYKAYLKTLKLGHADILNVFHGIQYLPLDKLTFLKVQCFINSLECEYPEIAYTAFLYNDHLIWSGFEPKDMKIVYQYLIGTLLPANMEAELQGGSMPRNSVSPFAALHHGRFITGPTNLKTAKNVGKIPKVYLFASGKAESYNLVVYRALSASVCLFMRADKELSLQYFKDMDEFISPKLTAIVSDISEYCSKQVITPSNVPENAPRFIYFNKLNLAYKSTAHLDNKQTGNIACTKESLKIMADLNNKRSLLGHSSETIVKTMNDYWVVAKNSNSREFYVALQQKNASLIDISEEIKKLCDTELKGIFFHPL</sequence>
<dbReference type="Pfam" id="PF19031">
    <property type="entry name" value="Intu_longin_1"/>
    <property type="match status" value="1"/>
</dbReference>
<dbReference type="AlphaFoldDB" id="D6WEZ5"/>
<dbReference type="InterPro" id="IPR013176">
    <property type="entry name" value="Ccz1"/>
</dbReference>
<organism evidence="5 6">
    <name type="scientific">Tribolium castaneum</name>
    <name type="common">Red flour beetle</name>
    <dbReference type="NCBI Taxonomy" id="7070"/>
    <lineage>
        <taxon>Eukaryota</taxon>
        <taxon>Metazoa</taxon>
        <taxon>Ecdysozoa</taxon>
        <taxon>Arthropoda</taxon>
        <taxon>Hexapoda</taxon>
        <taxon>Insecta</taxon>
        <taxon>Pterygota</taxon>
        <taxon>Neoptera</taxon>
        <taxon>Endopterygota</taxon>
        <taxon>Coleoptera</taxon>
        <taxon>Polyphaga</taxon>
        <taxon>Cucujiformia</taxon>
        <taxon>Tenebrionidae</taxon>
        <taxon>Tenebrionidae incertae sedis</taxon>
        <taxon>Tribolium</taxon>
    </lineage>
</organism>
<reference evidence="5 6" key="2">
    <citation type="journal article" date="2010" name="Nucleic Acids Res.">
        <title>BeetleBase in 2010: revisions to provide comprehensive genomic information for Tribolium castaneum.</title>
        <authorList>
            <person name="Kim H.S."/>
            <person name="Murphy T."/>
            <person name="Xia J."/>
            <person name="Caragea D."/>
            <person name="Park Y."/>
            <person name="Beeman R.W."/>
            <person name="Lorenzen M.D."/>
            <person name="Butcher S."/>
            <person name="Manak J.R."/>
            <person name="Brown S.J."/>
        </authorList>
    </citation>
    <scope>GENOME REANNOTATION</scope>
    <source>
        <strain evidence="5 6">Georgia GA2</strain>
    </source>
</reference>
<dbReference type="Pfam" id="PF19033">
    <property type="entry name" value="Intu_longin_3"/>
    <property type="match status" value="1"/>
</dbReference>
<dbReference type="InParanoid" id="D6WEZ5"/>
<proteinExistence type="inferred from homology"/>
<evidence type="ECO:0000259" key="4">
    <source>
        <dbReference type="Pfam" id="PF19033"/>
    </source>
</evidence>
<dbReference type="eggNOG" id="KOG2622">
    <property type="taxonomic scope" value="Eukaryota"/>
</dbReference>
<dbReference type="EMBL" id="KQ971319">
    <property type="protein sequence ID" value="EFA00460.2"/>
    <property type="molecule type" value="Genomic_DNA"/>
</dbReference>
<dbReference type="InterPro" id="IPR043987">
    <property type="entry name" value="CCZ1/INTU/HSP4_longin_1"/>
</dbReference>
<evidence type="ECO:0000259" key="2">
    <source>
        <dbReference type="Pfam" id="PF19031"/>
    </source>
</evidence>